<reference evidence="3 4" key="1">
    <citation type="submission" date="2017-06" db="EMBL/GenBank/DDBJ databases">
        <title>A platform for efficient transgenesis in Macrostomum lignano, a flatworm model organism for stem cell research.</title>
        <authorList>
            <person name="Berezikov E."/>
        </authorList>
    </citation>
    <scope>NUCLEOTIDE SEQUENCE [LARGE SCALE GENOMIC DNA]</scope>
    <source>
        <strain evidence="3">DV1</strain>
        <tissue evidence="3">Whole organism</tissue>
    </source>
</reference>
<dbReference type="AlphaFoldDB" id="A0A267FE14"/>
<keyword evidence="2" id="KW-0472">Membrane</keyword>
<sequence>MLCLDESTPVIMALSLLGAVSLIVGGSLWGNGDSKGIASQTAAGIGLLCASLLLLLLAGLGCWCNRCFCTPERKSSIAKRFYARGGDSKKPSNGDAEAGSVDEDTADCGSLGSSFRSFRSFRRASSRRLSRSAGSLRRDRVRPAAAQAATSAGSAAGAAAAAADAEAIPEQPEPPSGVDTAAASQQQQPPSQQEQLQQQPALQQTSIDDVSVGEDSAADRTAAATPASTESLRDSAPVSC</sequence>
<feature type="compositionally biased region" description="Low complexity" evidence="1">
    <location>
        <begin position="181"/>
        <end position="204"/>
    </location>
</feature>
<proteinExistence type="predicted"/>
<protein>
    <submittedName>
        <fullName evidence="3">Uncharacterized protein</fullName>
    </submittedName>
</protein>
<evidence type="ECO:0000256" key="2">
    <source>
        <dbReference type="SAM" id="Phobius"/>
    </source>
</evidence>
<name>A0A267FE14_9PLAT</name>
<feature type="region of interest" description="Disordered" evidence="1">
    <location>
        <begin position="84"/>
        <end position="104"/>
    </location>
</feature>
<feature type="transmembrane region" description="Helical" evidence="2">
    <location>
        <begin position="12"/>
        <end position="30"/>
    </location>
</feature>
<organism evidence="3 4">
    <name type="scientific">Macrostomum lignano</name>
    <dbReference type="NCBI Taxonomy" id="282301"/>
    <lineage>
        <taxon>Eukaryota</taxon>
        <taxon>Metazoa</taxon>
        <taxon>Spiralia</taxon>
        <taxon>Lophotrochozoa</taxon>
        <taxon>Platyhelminthes</taxon>
        <taxon>Rhabditophora</taxon>
        <taxon>Macrostomorpha</taxon>
        <taxon>Macrostomida</taxon>
        <taxon>Macrostomidae</taxon>
        <taxon>Macrostomum</taxon>
    </lineage>
</organism>
<comment type="caution">
    <text evidence="3">The sequence shown here is derived from an EMBL/GenBank/DDBJ whole genome shotgun (WGS) entry which is preliminary data.</text>
</comment>
<feature type="compositionally biased region" description="Low complexity" evidence="1">
    <location>
        <begin position="219"/>
        <end position="229"/>
    </location>
</feature>
<feature type="region of interest" description="Disordered" evidence="1">
    <location>
        <begin position="129"/>
        <end position="240"/>
    </location>
</feature>
<evidence type="ECO:0000313" key="4">
    <source>
        <dbReference type="Proteomes" id="UP000215902"/>
    </source>
</evidence>
<gene>
    <name evidence="3" type="ORF">BOX15_Mlig026702g1</name>
</gene>
<keyword evidence="2" id="KW-0812">Transmembrane</keyword>
<keyword evidence="4" id="KW-1185">Reference proteome</keyword>
<feature type="transmembrane region" description="Helical" evidence="2">
    <location>
        <begin position="42"/>
        <end position="61"/>
    </location>
</feature>
<dbReference type="EMBL" id="NIVC01001121">
    <property type="protein sequence ID" value="PAA72015.1"/>
    <property type="molecule type" value="Genomic_DNA"/>
</dbReference>
<accession>A0A267FE14</accession>
<evidence type="ECO:0000256" key="1">
    <source>
        <dbReference type="SAM" id="MobiDB-lite"/>
    </source>
</evidence>
<evidence type="ECO:0000313" key="3">
    <source>
        <dbReference type="EMBL" id="PAA72015.1"/>
    </source>
</evidence>
<dbReference type="Proteomes" id="UP000215902">
    <property type="component" value="Unassembled WGS sequence"/>
</dbReference>
<keyword evidence="2" id="KW-1133">Transmembrane helix</keyword>
<feature type="compositionally biased region" description="Low complexity" evidence="1">
    <location>
        <begin position="144"/>
        <end position="166"/>
    </location>
</feature>